<name>A0A7M1MGC7_CAMLA</name>
<reference evidence="1 2" key="1">
    <citation type="submission" date="2020-10" db="EMBL/GenBank/DDBJ databases">
        <title>Campylobacter and Helicobacter PacBio genomes.</title>
        <authorList>
            <person name="Lane C."/>
        </authorList>
    </citation>
    <scope>NUCLEOTIDE SEQUENCE [LARGE SCALE GENOMIC DNA]</scope>
    <source>
        <strain evidence="1 2">2014D-0218</strain>
    </source>
</reference>
<accession>A0A7M1MGC7</accession>
<sequence>MSKKNNFFKKIQETEFIFFKECYTTCDGYCCKNFHAGNFKFLNQDDVIIPLLEPEFQSINNFSDKTFLNFKEKIFTLDNKKKIKIYFLKCSSKGLCHPHCIRPLICKIYPYFPIVNFDGDFLGVRECAFLDLFYKNEKNHPCTLVRQHKQQLVHDFKQSTEFLRRQPIMIFVFMVLKYLDEALMLYFKKSLNDKIYLDELDEKHKQKFFELYENNALTFNAWKTQEFKNNISNTYKILEQKYGEEFTQYFFD</sequence>
<dbReference type="AlphaFoldDB" id="A0A7M1MGC7"/>
<protein>
    <submittedName>
        <fullName evidence="1">Uncharacterized protein</fullName>
    </submittedName>
</protein>
<evidence type="ECO:0000313" key="1">
    <source>
        <dbReference type="EMBL" id="QOQ99453.1"/>
    </source>
</evidence>
<evidence type="ECO:0000313" key="2">
    <source>
        <dbReference type="Proteomes" id="UP000594890"/>
    </source>
</evidence>
<proteinExistence type="predicted"/>
<dbReference type="Proteomes" id="UP000594890">
    <property type="component" value="Chromosome"/>
</dbReference>
<gene>
    <name evidence="1" type="ORF">HW242_07050</name>
</gene>
<dbReference type="EMBL" id="CP063088">
    <property type="protein sequence ID" value="QOQ99453.1"/>
    <property type="molecule type" value="Genomic_DNA"/>
</dbReference>
<organism evidence="1 2">
    <name type="scientific">Campylobacter lari</name>
    <dbReference type="NCBI Taxonomy" id="201"/>
    <lineage>
        <taxon>Bacteria</taxon>
        <taxon>Pseudomonadati</taxon>
        <taxon>Campylobacterota</taxon>
        <taxon>Epsilonproteobacteria</taxon>
        <taxon>Campylobacterales</taxon>
        <taxon>Campylobacteraceae</taxon>
        <taxon>Campylobacter</taxon>
    </lineage>
</organism>